<feature type="compositionally biased region" description="Basic and acidic residues" evidence="7">
    <location>
        <begin position="1052"/>
        <end position="1063"/>
    </location>
</feature>
<keyword evidence="2" id="KW-1017">Isopeptide bond</keyword>
<evidence type="ECO:0000256" key="7">
    <source>
        <dbReference type="SAM" id="MobiDB-lite"/>
    </source>
</evidence>
<feature type="compositionally biased region" description="Polar residues" evidence="7">
    <location>
        <begin position="1628"/>
        <end position="1639"/>
    </location>
</feature>
<feature type="region of interest" description="Disordered" evidence="7">
    <location>
        <begin position="1268"/>
        <end position="1944"/>
    </location>
</feature>
<feature type="region of interest" description="Disordered" evidence="7">
    <location>
        <begin position="98"/>
        <end position="167"/>
    </location>
</feature>
<feature type="region of interest" description="Disordered" evidence="7">
    <location>
        <begin position="1016"/>
        <end position="1063"/>
    </location>
</feature>
<dbReference type="InterPro" id="IPR029334">
    <property type="entry name" value="PP1-bd"/>
</dbReference>
<evidence type="ECO:0000256" key="1">
    <source>
        <dbReference type="ARBA" id="ARBA00004123"/>
    </source>
</evidence>
<feature type="compositionally biased region" description="Polar residues" evidence="7">
    <location>
        <begin position="1479"/>
        <end position="1491"/>
    </location>
</feature>
<dbReference type="GO" id="GO:0051983">
    <property type="term" value="P:regulation of chromosome segregation"/>
    <property type="evidence" value="ECO:0007669"/>
    <property type="project" value="TreeGrafter"/>
</dbReference>
<keyword evidence="6" id="KW-0131">Cell cycle</keyword>
<feature type="compositionally biased region" description="Basic residues" evidence="7">
    <location>
        <begin position="2410"/>
        <end position="2419"/>
    </location>
</feature>
<gene>
    <name evidence="10 11" type="primary">mki67.S</name>
    <name evidence="10 11" type="synonym">Ki-67</name>
    <name evidence="10 11" type="synonym">kia</name>
    <name evidence="10 11" type="synonym">mki67</name>
</gene>
<dbReference type="InterPro" id="IPR017956">
    <property type="entry name" value="AT_hook_DNA-bd_motif"/>
</dbReference>
<dbReference type="RefSeq" id="XP_041426247.1">
    <property type="nucleotide sequence ID" value="XM_041570313.1"/>
</dbReference>
<evidence type="ECO:0000313" key="11">
    <source>
        <dbReference type="RefSeq" id="XP_041426247.1"/>
    </source>
</evidence>
<accession>A0A8J1L9N7</accession>
<feature type="compositionally biased region" description="Polar residues" evidence="7">
    <location>
        <begin position="1345"/>
        <end position="1354"/>
    </location>
</feature>
<feature type="compositionally biased region" description="Basic and acidic residues" evidence="7">
    <location>
        <begin position="1413"/>
        <end position="1422"/>
    </location>
</feature>
<evidence type="ECO:0000256" key="4">
    <source>
        <dbReference type="ARBA" id="ARBA00022843"/>
    </source>
</evidence>
<feature type="compositionally biased region" description="Polar residues" evidence="7">
    <location>
        <begin position="2422"/>
        <end position="2431"/>
    </location>
</feature>
<feature type="compositionally biased region" description="Polar residues" evidence="7">
    <location>
        <begin position="140"/>
        <end position="149"/>
    </location>
</feature>
<feature type="region of interest" description="Disordered" evidence="7">
    <location>
        <begin position="243"/>
        <end position="400"/>
    </location>
</feature>
<dbReference type="InterPro" id="IPR000253">
    <property type="entry name" value="FHA_dom"/>
</dbReference>
<feature type="compositionally biased region" description="Basic and acidic residues" evidence="7">
    <location>
        <begin position="2453"/>
        <end position="2466"/>
    </location>
</feature>
<dbReference type="GO" id="GO:0007088">
    <property type="term" value="P:regulation of mitotic nuclear division"/>
    <property type="evidence" value="ECO:0000318"/>
    <property type="project" value="GO_Central"/>
</dbReference>
<dbReference type="Gene3D" id="2.60.200.20">
    <property type="match status" value="1"/>
</dbReference>
<feature type="compositionally biased region" description="Low complexity" evidence="7">
    <location>
        <begin position="443"/>
        <end position="549"/>
    </location>
</feature>
<keyword evidence="9" id="KW-1185">Reference proteome</keyword>
<dbReference type="GO" id="GO:0003677">
    <property type="term" value="F:DNA binding"/>
    <property type="evidence" value="ECO:0007669"/>
    <property type="project" value="InterPro"/>
</dbReference>
<dbReference type="PANTHER" id="PTHR21603">
    <property type="entry name" value="ANTIGEN KI-67-LIKE PROTEIN"/>
    <property type="match status" value="1"/>
</dbReference>
<sequence length="2510" mass="270929">MPLFGEIVVIKRNGTDGTHFPLTATSCLFGRKSECDIRIQLPHVSKEHCKVEVKANKEVFVINISAVNPTQLNGIAIQQPELLKHGDIITIIDRSFRFEQPPTNPHRQSTGGNSLSSKLVEDEPSSIKGKASKLTRKSEGNVSRTTHTRLSLPISPHRRSSREKKDLSPFGELYEMLKNKVHLKQEHAKTPAKQIMENGDCIFTPVTTRRSLGNVKGTRESSLNNTLQFESQELHVESATLSEKTASALKSPSRGRPSTKLKQQRLSGKRDSPAKSVSELPHEEISISFQDNGQKQPNDKLTPRRRRSTSKEQTPVKSGVSVLPLSRNRSPRSASPKDLHVNAQVSKPPQKRRSSELELPEPTPKRKRVSFGGHLSPEFFDKRLPPNSPLQRGATPSRRSLSLAATRVIRKSFGGFKQAVIKETFEPAKRSPGKASPAKRSPGKASPAKRSPAKASPAKMTPAKRSPAKASPAKMTPAKRSPAKASPAKITPAKRSPAKASPAKITPAKRSPAKASPAKITPAKRSPAKASPAKMTPAKRSPAKASPAKMTLAKRSPAKMTLAKQSPAKASPAKMTPAKRSPAKMTPAKRSPAKMTPAKRSPAKMTPAKRSPAKMTPAKRSPAKMTPAKRSPAKMTPAKRSPAKMTPAKRSPAKMTPAKRSPAKMTPAKRSPAKMTPAKMTPAKRSPAKMTPAKRSPAKMTPAKRSPAKMTPAKRSPAKMTPAKRSPARASPAKRSPARASPVKRSPARASPAKMTPAKRSPANVKAAKRSSAKMTPAKFSPAKRSPAKVTPAKKSPATIYSKGRFSISQTDTPPLNYVHVPNTEENELSAQTPRKSRKSISLKKTPGRRSRKLETFEILRSRRRSGATEANLLVAKSWADVVRIGVPKNHKKSEKQAHKAVPTKRKQKPKTPARRFIDRSGTGHADSPATILVGRAHTRTVNPTGYVPKIVQNQAIKIINDQNESFTGMSELFNTPAQVKPRKSGRSGGLQVNTPQALIVDVSLMQTPEELGEMVVSPINGSPSTTRKKQYSRDAVSRLLRSPVSPASPKGIEKISETSKDSELIEKETATLNGNHSVKGGAKPEKKKRETMGLTGVKRIMRTPKQKGKQVIDPVALKKMLRTPKQTQDMVGIKCILKTPKQKGMPVEDMAGIKRIMRTPKVKGNPVEDMTGIKHIMKTPKEKGQPVEDMVGVKRIMRTPKIKGQPVEDMVGIKRIMRTPKEKGQPVEDMEGLSQLMSTPTENTRPIEEIFGMKQLIKTPPKTTLVVRERASGTPPHSSKKAALFQTNQTSAPEEALPKHTTETNNGDVSLQIDSETGKSEKAKRRGRPSRASLNVALDGGKSVENNSTSAQEINMEEASPLHVLATEDTSSTGADKATPAKGRGRPSKGSMSKSPASANRDSEKNSTSSALEHHVEESSKESSLQASTTEGASSINTDNATPAKRRGRPSKRSLSHSPVQTIQTSAPEEALPKHTMETNNGEVSLQIDSETGKSETAKRRGRPSRASLNVALDGGKSVENKNTSAQEINMEEASPLHVLATADTSTGTDKATPAKSRGRPSKGSMSKSPASGNRDGGKSVENNSTSAQEINMEEASPLHVLATEDTSSPGTDKATPPKGRGRPSKGSMSKSPASGNGDSEKSEKNSTSSALENHVEESSKEASLQASTTEGASSTDADKTTPAKRRGRPSKHSLSHSPDGGKSVENNSTSAQEINMEEGAPLHVLATEDSSSTGTDKATPAKRRGRPSKGSMSKSPASANRDSEKSEKKSTSSALENHVEESSKEASLQASTTEGASSTDADKTTPAKRRGRPSKSSLSHSPVKPAVDVPEDLSTSNEDSNISELSSDIRTDQQKNVLPNGAKKATKKSQRKNTVTKETVQIAAVLQSEPLENLVVENDEKSAPQRRRGRPQKGGALSSATEVSDGVLAEELTTNRRTGRGRKIAEAAKLQEGLEVCTSAAESQVEVKNEELSSAKSLSKSSSPIKAVPEDSTTTKKLRGRQPKVGRERKAVAEKLLTELPGDSALVNNVTPSVRRGRRARGTANSVTETVIIETNLPDLADTVVLHEEQESSSHTSPEAKTQRGNRKNLKSAVDSVKNSAQTDVTIELKERAGKRPTRGARGTQQVEELKELKGKKADYHIPKNAEPVLLEETLAKEKASKAKSVQWHPLLAAQETAEKHTEETVKNLADEEALVSAIKSRGRRRQEVKETVVPAKRSRSRKEEKSVDTLNSSSVAVDEKSLALVASDKNEMSKTKRGRRQATIQLKKITDPDLPVAEVKNNSDVSSKQDLEPEIVSDKPLNRRNTGKRNLKSSSDSDSGSNAIEPALETMTQKRGRRGAAAKISDSENTEVKTVESAENLPSSKRRGRAPNKKNMPEISNVAAEPAESPENVAEIENTEKIESPPKSRRVLKRKAATTDVSEGNTSVSEKEAPAPVRGSTRGASRQKSAAKEKPVVVEESPAKRKKAVPSSSPTQKRGKTKATAVKRQNEKPAEVVKTRPTLRTRK</sequence>
<comment type="subcellular location">
    <subcellularLocation>
        <location evidence="1">Nucleus</location>
    </subcellularLocation>
</comment>
<organism evidence="9 11">
    <name type="scientific">Xenopus laevis</name>
    <name type="common">African clawed frog</name>
    <dbReference type="NCBI Taxonomy" id="8355"/>
    <lineage>
        <taxon>Eukaryota</taxon>
        <taxon>Metazoa</taxon>
        <taxon>Chordata</taxon>
        <taxon>Craniata</taxon>
        <taxon>Vertebrata</taxon>
        <taxon>Euteleostomi</taxon>
        <taxon>Amphibia</taxon>
        <taxon>Batrachia</taxon>
        <taxon>Anura</taxon>
        <taxon>Pipoidea</taxon>
        <taxon>Pipidae</taxon>
        <taxon>Xenopodinae</taxon>
        <taxon>Xenopus</taxon>
        <taxon>Xenopus</taxon>
    </lineage>
</organism>
<feature type="compositionally biased region" description="Basic residues" evidence="7">
    <location>
        <begin position="1684"/>
        <end position="1696"/>
    </location>
</feature>
<feature type="compositionally biased region" description="Basic and acidic residues" evidence="7">
    <location>
        <begin position="2007"/>
        <end position="2019"/>
    </location>
</feature>
<evidence type="ECO:0000259" key="8">
    <source>
        <dbReference type="PROSITE" id="PS50006"/>
    </source>
</evidence>
<evidence type="ECO:0000256" key="6">
    <source>
        <dbReference type="ARBA" id="ARBA00023306"/>
    </source>
</evidence>
<dbReference type="CTD" id="100189585"/>
<feature type="compositionally biased region" description="Polar residues" evidence="7">
    <location>
        <begin position="1391"/>
        <end position="1412"/>
    </location>
</feature>
<feature type="compositionally biased region" description="Basic and acidic residues" evidence="7">
    <location>
        <begin position="2491"/>
        <end position="2501"/>
    </location>
</feature>
<feature type="compositionally biased region" description="Polar residues" evidence="7">
    <location>
        <begin position="1457"/>
        <end position="1468"/>
    </location>
</feature>
<feature type="region of interest" description="Disordered" evidence="7">
    <location>
        <begin position="1963"/>
        <end position="2046"/>
    </location>
</feature>
<feature type="compositionally biased region" description="Polar residues" evidence="7">
    <location>
        <begin position="1706"/>
        <end position="1715"/>
    </location>
</feature>
<feature type="compositionally biased region" description="Polar residues" evidence="7">
    <location>
        <begin position="105"/>
        <end position="117"/>
    </location>
</feature>
<feature type="compositionally biased region" description="Polar residues" evidence="7">
    <location>
        <begin position="287"/>
        <end position="296"/>
    </location>
</feature>
<feature type="compositionally biased region" description="Polar residues" evidence="7">
    <location>
        <begin position="1304"/>
        <end position="1316"/>
    </location>
</feature>
<dbReference type="OrthoDB" id="6288785at2759"/>
<dbReference type="GeneID" id="100189585"/>
<dbReference type="SMART" id="SM00240">
    <property type="entry name" value="FHA"/>
    <property type="match status" value="1"/>
</dbReference>
<dbReference type="InterPro" id="IPR008984">
    <property type="entry name" value="SMAD_FHA_dom_sf"/>
</dbReference>
<protein>
    <submittedName>
        <fullName evidence="10 11">Marker of proliferation Ki-67 S homeolog isoform X1</fullName>
    </submittedName>
</protein>
<feature type="compositionally biased region" description="Polar residues" evidence="7">
    <location>
        <begin position="1752"/>
        <end position="1762"/>
    </location>
</feature>
<feature type="compositionally biased region" description="Polar residues" evidence="7">
    <location>
        <begin position="1835"/>
        <end position="1848"/>
    </location>
</feature>
<name>A0A8J1L9N7_XENLA</name>
<feature type="region of interest" description="Disordered" evidence="7">
    <location>
        <begin position="890"/>
        <end position="930"/>
    </location>
</feature>
<evidence type="ECO:0000313" key="10">
    <source>
        <dbReference type="RefSeq" id="XP_041426246.1"/>
    </source>
</evidence>
<dbReference type="SUPFAM" id="SSF49879">
    <property type="entry name" value="SMAD/FHA domain"/>
    <property type="match status" value="1"/>
</dbReference>
<dbReference type="GO" id="GO:0005634">
    <property type="term" value="C:nucleus"/>
    <property type="evidence" value="ECO:0000318"/>
    <property type="project" value="GO_Central"/>
</dbReference>
<dbReference type="GO" id="GO:0005694">
    <property type="term" value="C:chromosome"/>
    <property type="evidence" value="ECO:0000318"/>
    <property type="project" value="GO_Central"/>
</dbReference>
<evidence type="ECO:0000256" key="3">
    <source>
        <dbReference type="ARBA" id="ARBA00022553"/>
    </source>
</evidence>
<feature type="region of interest" description="Disordered" evidence="7">
    <location>
        <begin position="2065"/>
        <end position="2134"/>
    </location>
</feature>
<dbReference type="PRINTS" id="PR00929">
    <property type="entry name" value="ATHOOK"/>
</dbReference>
<evidence type="ECO:0000256" key="5">
    <source>
        <dbReference type="ARBA" id="ARBA00023242"/>
    </source>
</evidence>
<feature type="compositionally biased region" description="Polar residues" evidence="7">
    <location>
        <begin position="1582"/>
        <end position="1591"/>
    </location>
</feature>
<dbReference type="PROSITE" id="PS50006">
    <property type="entry name" value="FHA_DOMAIN"/>
    <property type="match status" value="1"/>
</dbReference>
<dbReference type="Pfam" id="PF00498">
    <property type="entry name" value="FHA"/>
    <property type="match status" value="1"/>
</dbReference>
<keyword evidence="5" id="KW-0539">Nucleus</keyword>
<reference evidence="10 11" key="1">
    <citation type="submission" date="2025-04" db="UniProtKB">
        <authorList>
            <consortium name="RefSeq"/>
        </authorList>
    </citation>
    <scope>IDENTIFICATION</scope>
    <source>
        <strain evidence="10 11">J_2021</strain>
        <tissue evidence="10 11">Erythrocytes</tissue>
    </source>
</reference>
<feature type="region of interest" description="Disordered" evidence="7">
    <location>
        <begin position="423"/>
        <end position="849"/>
    </location>
</feature>
<feature type="region of interest" description="Disordered" evidence="7">
    <location>
        <begin position="2201"/>
        <end position="2510"/>
    </location>
</feature>
<dbReference type="SMART" id="SM01295">
    <property type="entry name" value="K167R"/>
    <property type="match status" value="1"/>
</dbReference>
<feature type="compositionally biased region" description="Polar residues" evidence="7">
    <location>
        <begin position="1426"/>
        <end position="1442"/>
    </location>
</feature>
<feature type="compositionally biased region" description="Basic and acidic residues" evidence="7">
    <location>
        <begin position="2290"/>
        <end position="2304"/>
    </location>
</feature>
<dbReference type="Proteomes" id="UP000186698">
    <property type="component" value="Chromosome 7S"/>
</dbReference>
<feature type="compositionally biased region" description="Basic residues" evidence="7">
    <location>
        <begin position="902"/>
        <end position="914"/>
    </location>
</feature>
<evidence type="ECO:0000256" key="2">
    <source>
        <dbReference type="ARBA" id="ARBA00022499"/>
    </source>
</evidence>
<feature type="compositionally biased region" description="Basic and acidic residues" evidence="7">
    <location>
        <begin position="1763"/>
        <end position="1772"/>
    </location>
</feature>
<feature type="compositionally biased region" description="Basic residues" evidence="7">
    <location>
        <begin position="835"/>
        <end position="849"/>
    </location>
</feature>
<feature type="domain" description="FHA" evidence="8">
    <location>
        <begin position="27"/>
        <end position="77"/>
    </location>
</feature>
<feature type="compositionally biased region" description="Low complexity" evidence="7">
    <location>
        <begin position="563"/>
        <end position="574"/>
    </location>
</feature>
<keyword evidence="3" id="KW-0597">Phosphoprotein</keyword>
<dbReference type="Pfam" id="PF15276">
    <property type="entry name" value="PP1_bind"/>
    <property type="match status" value="1"/>
</dbReference>
<proteinExistence type="predicted"/>
<dbReference type="PANTHER" id="PTHR21603:SF17">
    <property type="entry name" value="PROLIFERATION MARKER PROTEIN KI-67"/>
    <property type="match status" value="1"/>
</dbReference>
<feature type="compositionally biased region" description="Polar residues" evidence="7">
    <location>
        <begin position="1787"/>
        <end position="1801"/>
    </location>
</feature>
<feature type="compositionally biased region" description="Basic residues" evidence="7">
    <location>
        <begin position="1445"/>
        <end position="1456"/>
    </location>
</feature>
<feature type="compositionally biased region" description="Low complexity" evidence="7">
    <location>
        <begin position="723"/>
        <end position="741"/>
    </location>
</feature>
<feature type="compositionally biased region" description="Low complexity" evidence="7">
    <location>
        <begin position="1976"/>
        <end position="1985"/>
    </location>
</feature>
<dbReference type="RefSeq" id="XP_041426246.1">
    <property type="nucleotide sequence ID" value="XM_041570312.1"/>
</dbReference>
<dbReference type="CDD" id="cd22673">
    <property type="entry name" value="FHA_Ki67"/>
    <property type="match status" value="1"/>
</dbReference>
<dbReference type="SMART" id="SM00384">
    <property type="entry name" value="AT_hook"/>
    <property type="match status" value="12"/>
</dbReference>
<dbReference type="InterPro" id="IPR012568">
    <property type="entry name" value="KI67R"/>
</dbReference>
<dbReference type="Pfam" id="PF08065">
    <property type="entry name" value="KI67R"/>
    <property type="match status" value="2"/>
</dbReference>
<feature type="compositionally biased region" description="Polar residues" evidence="7">
    <location>
        <begin position="1663"/>
        <end position="1677"/>
    </location>
</feature>
<keyword evidence="4" id="KW-0832">Ubl conjugation</keyword>
<evidence type="ECO:0000313" key="9">
    <source>
        <dbReference type="Proteomes" id="UP000186698"/>
    </source>
</evidence>